<dbReference type="GO" id="GO:0005509">
    <property type="term" value="F:calcium ion binding"/>
    <property type="evidence" value="ECO:0007669"/>
    <property type="project" value="TreeGrafter"/>
</dbReference>
<dbReference type="SUPFAM" id="SSF63829">
    <property type="entry name" value="Calcium-dependent phosphotriesterase"/>
    <property type="match status" value="1"/>
</dbReference>
<gene>
    <name evidence="3" type="ORF">ABB37_01696</name>
</gene>
<evidence type="ECO:0000256" key="1">
    <source>
        <dbReference type="ARBA" id="ARBA00008853"/>
    </source>
</evidence>
<name>A0A0M9G953_LEPPY</name>
<dbReference type="EMBL" id="LGTL01000002">
    <property type="protein sequence ID" value="KPA85380.1"/>
    <property type="molecule type" value="Genomic_DNA"/>
</dbReference>
<dbReference type="PANTHER" id="PTHR10907:SF47">
    <property type="entry name" value="REGUCALCIN"/>
    <property type="match status" value="1"/>
</dbReference>
<feature type="domain" description="SMP-30/Gluconolactonase/LRE-like region" evidence="2">
    <location>
        <begin position="23"/>
        <end position="345"/>
    </location>
</feature>
<dbReference type="Proteomes" id="UP000037923">
    <property type="component" value="Unassembled WGS sequence"/>
</dbReference>
<protein>
    <recommendedName>
        <fullName evidence="2">SMP-30/Gluconolactonase/LRE-like region domain-containing protein</fullName>
    </recommendedName>
</protein>
<comment type="caution">
    <text evidence="3">The sequence shown here is derived from an EMBL/GenBank/DDBJ whole genome shotgun (WGS) entry which is preliminary data.</text>
</comment>
<evidence type="ECO:0000313" key="4">
    <source>
        <dbReference type="Proteomes" id="UP000037923"/>
    </source>
</evidence>
<dbReference type="AlphaFoldDB" id="A0A0M9G953"/>
<evidence type="ECO:0000313" key="3">
    <source>
        <dbReference type="EMBL" id="KPA85380.1"/>
    </source>
</evidence>
<dbReference type="InterPro" id="IPR013658">
    <property type="entry name" value="SGL"/>
</dbReference>
<evidence type="ECO:0000259" key="2">
    <source>
        <dbReference type="Pfam" id="PF08450"/>
    </source>
</evidence>
<dbReference type="GO" id="GO:0004341">
    <property type="term" value="F:gluconolactonase activity"/>
    <property type="evidence" value="ECO:0007669"/>
    <property type="project" value="TreeGrafter"/>
</dbReference>
<dbReference type="PANTHER" id="PTHR10907">
    <property type="entry name" value="REGUCALCIN"/>
    <property type="match status" value="1"/>
</dbReference>
<dbReference type="Pfam" id="PF08450">
    <property type="entry name" value="SGL"/>
    <property type="match status" value="1"/>
</dbReference>
<dbReference type="OMA" id="YHAVWGS"/>
<dbReference type="GeneID" id="26901991"/>
<dbReference type="RefSeq" id="XP_015663819.1">
    <property type="nucleotide sequence ID" value="XM_015798299.1"/>
</dbReference>
<reference evidence="3 4" key="1">
    <citation type="submission" date="2015-07" db="EMBL/GenBank/DDBJ databases">
        <title>High-quality genome of monoxenous trypanosomatid Leptomonas pyrrhocoris.</title>
        <authorList>
            <person name="Flegontov P."/>
            <person name="Butenko A."/>
            <person name="Firsov S."/>
            <person name="Vlcek C."/>
            <person name="Logacheva M.D."/>
            <person name="Field M."/>
            <person name="Filatov D."/>
            <person name="Flegontova O."/>
            <person name="Gerasimov E."/>
            <person name="Jackson A.P."/>
            <person name="Kelly S."/>
            <person name="Opperdoes F."/>
            <person name="O'Reilly A."/>
            <person name="Votypka J."/>
            <person name="Yurchenko V."/>
            <person name="Lukes J."/>
        </authorList>
    </citation>
    <scope>NUCLEOTIDE SEQUENCE [LARGE SCALE GENOMIC DNA]</scope>
    <source>
        <strain evidence="3">H10</strain>
    </source>
</reference>
<keyword evidence="4" id="KW-1185">Reference proteome</keyword>
<dbReference type="Gene3D" id="2.120.10.30">
    <property type="entry name" value="TolB, C-terminal domain"/>
    <property type="match status" value="2"/>
</dbReference>
<accession>A0A0M9G953</accession>
<comment type="similarity">
    <text evidence="1">Belongs to the SMP-30/CGR1 family.</text>
</comment>
<dbReference type="GO" id="GO:0019853">
    <property type="term" value="P:L-ascorbic acid biosynthetic process"/>
    <property type="evidence" value="ECO:0007669"/>
    <property type="project" value="TreeGrafter"/>
</dbReference>
<dbReference type="OrthoDB" id="423498at2759"/>
<proteinExistence type="inferred from homology"/>
<organism evidence="3 4">
    <name type="scientific">Leptomonas pyrrhocoris</name>
    <name type="common">Firebug parasite</name>
    <dbReference type="NCBI Taxonomy" id="157538"/>
    <lineage>
        <taxon>Eukaryota</taxon>
        <taxon>Discoba</taxon>
        <taxon>Euglenozoa</taxon>
        <taxon>Kinetoplastea</taxon>
        <taxon>Metakinetoplastina</taxon>
        <taxon>Trypanosomatida</taxon>
        <taxon>Trypanosomatidae</taxon>
        <taxon>Leishmaniinae</taxon>
        <taxon>Leptomonas</taxon>
    </lineage>
</organism>
<dbReference type="VEuPathDB" id="TriTrypDB:LpyrH10_02_6700"/>
<sequence>MAAQFQLTARRVSTPPGITPAKLGESPTWDDAHGVLWWIDIVGQALYVGQTSAGSLSEFDRVAMLPLTGHRVGFVIHAGTSSEKKGENGTKNSFHAIWGSQSGLYYTPYSSDLPWCSLGDPSNPPLPNSAASAPKHRLAEFPMEVFPLQDGRIYRFNDGKVAPDGSLWAGGMMERSAQHPKRDVGCGVLMQWTPQAEKTFTVGVSDVTVSNGMGWSPAGDVLYHVDTPTAVIRAYPYHKAAPDAPTGSPGHIVQSEGYVFWTLPADRKSRGATLDGLCVDNAGAVWVALAGIGEVVRLQAIKQNDVSLPSPVTIAGVVTVPGVTLCTSCCFGGPDLTTLYITTARGTDAAAVARCTQEGAGFVYAVNLKGVAKGLPASRLHAPSSMYAPHL</sequence>
<dbReference type="InterPro" id="IPR011042">
    <property type="entry name" value="6-blade_b-propeller_TolB-like"/>
</dbReference>